<reference evidence="2 3" key="1">
    <citation type="submission" date="2016-04" db="EMBL/GenBank/DDBJ databases">
        <authorList>
            <person name="Chen L."/>
            <person name="Zhuang W."/>
            <person name="Wang G."/>
        </authorList>
    </citation>
    <scope>NUCLEOTIDE SEQUENCE [LARGE SCALE GENOMIC DNA]</scope>
    <source>
        <strain evidence="3">GR20</strain>
    </source>
</reference>
<feature type="domain" description="KAP NTPase" evidence="1">
    <location>
        <begin position="22"/>
        <end position="297"/>
    </location>
</feature>
<keyword evidence="3" id="KW-1185">Reference proteome</keyword>
<name>A0ABX3NY05_9BACT</name>
<proteinExistence type="predicted"/>
<accession>A0ABX3NY05</accession>
<dbReference type="PANTHER" id="PTHR22674">
    <property type="entry name" value="NTPASE, KAP FAMILY P-LOOP DOMAIN-CONTAINING 1"/>
    <property type="match status" value="1"/>
</dbReference>
<dbReference type="RefSeq" id="WP_014220070.1">
    <property type="nucleotide sequence ID" value="NZ_LWBO01000010.1"/>
</dbReference>
<dbReference type="InterPro" id="IPR027417">
    <property type="entry name" value="P-loop_NTPase"/>
</dbReference>
<evidence type="ECO:0000313" key="3">
    <source>
        <dbReference type="Proteomes" id="UP000192277"/>
    </source>
</evidence>
<dbReference type="SUPFAM" id="SSF52540">
    <property type="entry name" value="P-loop containing nucleoside triphosphate hydrolases"/>
    <property type="match status" value="1"/>
</dbReference>
<comment type="caution">
    <text evidence="2">The sequence shown here is derived from an EMBL/GenBank/DDBJ whole genome shotgun (WGS) entry which is preliminary data.</text>
</comment>
<protein>
    <recommendedName>
        <fullName evidence="1">KAP NTPase domain-containing protein</fullName>
    </recommendedName>
</protein>
<evidence type="ECO:0000259" key="1">
    <source>
        <dbReference type="Pfam" id="PF07693"/>
    </source>
</evidence>
<evidence type="ECO:0000313" key="2">
    <source>
        <dbReference type="EMBL" id="OQP49538.1"/>
    </source>
</evidence>
<dbReference type="PANTHER" id="PTHR22674:SF6">
    <property type="entry name" value="NTPASE KAP FAMILY P-LOOP DOMAIN-CONTAINING PROTEIN 1"/>
    <property type="match status" value="1"/>
</dbReference>
<organism evidence="2 3">
    <name type="scientific">Niastella koreensis</name>
    <dbReference type="NCBI Taxonomy" id="354356"/>
    <lineage>
        <taxon>Bacteria</taxon>
        <taxon>Pseudomonadati</taxon>
        <taxon>Bacteroidota</taxon>
        <taxon>Chitinophagia</taxon>
        <taxon>Chitinophagales</taxon>
        <taxon>Chitinophagaceae</taxon>
        <taxon>Niastella</taxon>
    </lineage>
</organism>
<dbReference type="Pfam" id="PF07693">
    <property type="entry name" value="KAP_NTPase"/>
    <property type="match status" value="1"/>
</dbReference>
<dbReference type="InterPro" id="IPR052754">
    <property type="entry name" value="NTPase_KAP_P-loop"/>
</dbReference>
<gene>
    <name evidence="2" type="ORF">A4D02_28510</name>
</gene>
<dbReference type="Proteomes" id="UP000192277">
    <property type="component" value="Unassembled WGS sequence"/>
</dbReference>
<dbReference type="EMBL" id="LWBO01000010">
    <property type="protein sequence ID" value="OQP49538.1"/>
    <property type="molecule type" value="Genomic_DNA"/>
</dbReference>
<sequence>MELFRPDSPISSKAADRFQRYNFAHRIAQVVSSGKYSTSLVVGIYGKWGEGKTSVMNCIQQEIGDKAVVINFNPWLYNEEKQLIKSFFSSIATALGQKLVNKQERALEFLGDYADSIGSLVNLAVPGLGILFGAGKKVSEKLRKDSVEALKKKVDDLIIEANSNFVIFIDDIDRLDIQEVQAVFKLVKLVGDFPRTAYVLSFDDDMVAAALAPKYAGELKISGYNFLEKIIQMPLHLPKASNQALRKYAIDLLNDTLSYLKIDLTDKEGNEFISKFDKGFLPALTNPRLAVRYANTVGFSIPLLLGEVNIIDLMIIEGFKTFYPTLYHFIRNNPDFFIRNFSNIGNNYSSITIKEKDSIKVTIDQQLEIYQPYKERLLNLLLDLFPQLQSLYRNYHYQTDLYQKWHRERRVCSPQHFDRYFSYVVQNGDISDIHFKNLLADLDKNDLDKLRARFESELPTLNPDNFIFKLKNFTSTFNEEQSAILAVLLALFGENFPKTRSVLSFSGRDELEYIIRELLEKLPKKQRGQISSLVLKHAQPLEFAVELYRNLSNPQHRIEDGPFLDSEEVEQLSITVIKRIREQLQQKDLFEILPDYALWIVFNMHYENGGGQEINIWLLKKLNDSSSNSLKIIKIFTPTIYSTRVSYPYKGNFTIESYEQIGRLIDLKILYEATVAAFGHKQYTPLGDMRESELTDDNLLGLFQKMWQEEESRKAENRDL</sequence>
<dbReference type="InterPro" id="IPR011646">
    <property type="entry name" value="KAP_P-loop"/>
</dbReference>
<dbReference type="Gene3D" id="3.40.50.300">
    <property type="entry name" value="P-loop containing nucleotide triphosphate hydrolases"/>
    <property type="match status" value="1"/>
</dbReference>